<protein>
    <submittedName>
        <fullName evidence="1">Uncharacterized protein</fullName>
    </submittedName>
</protein>
<dbReference type="EMBL" id="JADBEL010000043">
    <property type="protein sequence ID" value="MBE1556973.1"/>
    <property type="molecule type" value="Genomic_DNA"/>
</dbReference>
<gene>
    <name evidence="1" type="ORF">H4683_004099</name>
</gene>
<evidence type="ECO:0000313" key="1">
    <source>
        <dbReference type="EMBL" id="MBE1556973.1"/>
    </source>
</evidence>
<accession>A0A927MLV7</accession>
<reference evidence="1" key="1">
    <citation type="submission" date="2020-10" db="EMBL/GenBank/DDBJ databases">
        <title>Genomic Encyclopedia of Type Strains, Phase IV (KMG-IV): sequencing the most valuable type-strain genomes for metagenomic binning, comparative biology and taxonomic classification.</title>
        <authorList>
            <person name="Goeker M."/>
        </authorList>
    </citation>
    <scope>NUCLEOTIDE SEQUENCE</scope>
    <source>
        <strain evidence="1">DSM 13886</strain>
    </source>
</reference>
<keyword evidence="2" id="KW-1185">Reference proteome</keyword>
<proteinExistence type="predicted"/>
<dbReference type="Pfam" id="PF15594">
    <property type="entry name" value="Imm50"/>
    <property type="match status" value="1"/>
</dbReference>
<dbReference type="AlphaFoldDB" id="A0A927MLV7"/>
<dbReference type="Proteomes" id="UP000658225">
    <property type="component" value="Unassembled WGS sequence"/>
</dbReference>
<sequence>MWFELLEGNTFISNLYNEVPQLIDVRIVAIEIADEGRKISINFIMPKYADNPPLKWRNLNYNTVFVELDFFDVQELTIKSNKNKYRGNINIESDI</sequence>
<organism evidence="1 2">
    <name type="scientific">Sporosarcina limicola</name>
    <dbReference type="NCBI Taxonomy" id="34101"/>
    <lineage>
        <taxon>Bacteria</taxon>
        <taxon>Bacillati</taxon>
        <taxon>Bacillota</taxon>
        <taxon>Bacilli</taxon>
        <taxon>Bacillales</taxon>
        <taxon>Caryophanaceae</taxon>
        <taxon>Sporosarcina</taxon>
    </lineage>
</organism>
<dbReference type="RefSeq" id="WP_225942259.1">
    <property type="nucleotide sequence ID" value="NZ_JADBEL010000043.1"/>
</dbReference>
<dbReference type="InterPro" id="IPR028957">
    <property type="entry name" value="Imm50"/>
</dbReference>
<evidence type="ECO:0000313" key="2">
    <source>
        <dbReference type="Proteomes" id="UP000658225"/>
    </source>
</evidence>
<comment type="caution">
    <text evidence="1">The sequence shown here is derived from an EMBL/GenBank/DDBJ whole genome shotgun (WGS) entry which is preliminary data.</text>
</comment>
<name>A0A927MLV7_9BACL</name>